<evidence type="ECO:0000256" key="3">
    <source>
        <dbReference type="ARBA" id="ARBA00022670"/>
    </source>
</evidence>
<dbReference type="EMBL" id="JARKIF010000010">
    <property type="protein sequence ID" value="KAJ7628717.1"/>
    <property type="molecule type" value="Genomic_DNA"/>
</dbReference>
<protein>
    <recommendedName>
        <fullName evidence="8">Ubiquitin carboxyl-terminal hydrolase</fullName>
        <ecNumber evidence="8">3.4.19.12</ecNumber>
    </recommendedName>
</protein>
<reference evidence="10" key="1">
    <citation type="submission" date="2023-03" db="EMBL/GenBank/DDBJ databases">
        <title>Massive genome expansion in bonnet fungi (Mycena s.s.) driven by repeated elements and novel gene families across ecological guilds.</title>
        <authorList>
            <consortium name="Lawrence Berkeley National Laboratory"/>
            <person name="Harder C.B."/>
            <person name="Miyauchi S."/>
            <person name="Viragh M."/>
            <person name="Kuo A."/>
            <person name="Thoen E."/>
            <person name="Andreopoulos B."/>
            <person name="Lu D."/>
            <person name="Skrede I."/>
            <person name="Drula E."/>
            <person name="Henrissat B."/>
            <person name="Morin E."/>
            <person name="Kohler A."/>
            <person name="Barry K."/>
            <person name="LaButti K."/>
            <person name="Morin E."/>
            <person name="Salamov A."/>
            <person name="Lipzen A."/>
            <person name="Mereny Z."/>
            <person name="Hegedus B."/>
            <person name="Baldrian P."/>
            <person name="Stursova M."/>
            <person name="Weitz H."/>
            <person name="Taylor A."/>
            <person name="Grigoriev I.V."/>
            <person name="Nagy L.G."/>
            <person name="Martin F."/>
            <person name="Kauserud H."/>
        </authorList>
    </citation>
    <scope>NUCLEOTIDE SEQUENCE</scope>
    <source>
        <strain evidence="10">9284</strain>
    </source>
</reference>
<evidence type="ECO:0000313" key="11">
    <source>
        <dbReference type="Proteomes" id="UP001221142"/>
    </source>
</evidence>
<dbReference type="InterPro" id="IPR001578">
    <property type="entry name" value="Peptidase_C12_UCH"/>
</dbReference>
<keyword evidence="3 7" id="KW-0645">Protease</keyword>
<dbReference type="PRINTS" id="PR00707">
    <property type="entry name" value="UBCTHYDRLASE"/>
</dbReference>
<dbReference type="GO" id="GO:0004843">
    <property type="term" value="F:cysteine-type deubiquitinase activity"/>
    <property type="evidence" value="ECO:0007669"/>
    <property type="project" value="UniProtKB-UniRule"/>
</dbReference>
<organism evidence="10 11">
    <name type="scientific">Roridomyces roridus</name>
    <dbReference type="NCBI Taxonomy" id="1738132"/>
    <lineage>
        <taxon>Eukaryota</taxon>
        <taxon>Fungi</taxon>
        <taxon>Dikarya</taxon>
        <taxon>Basidiomycota</taxon>
        <taxon>Agaricomycotina</taxon>
        <taxon>Agaricomycetes</taxon>
        <taxon>Agaricomycetidae</taxon>
        <taxon>Agaricales</taxon>
        <taxon>Marasmiineae</taxon>
        <taxon>Mycenaceae</taxon>
        <taxon>Roridomyces</taxon>
    </lineage>
</organism>
<keyword evidence="11" id="KW-1185">Reference proteome</keyword>
<comment type="catalytic activity">
    <reaction evidence="1 7 8">
        <text>Thiol-dependent hydrolysis of ester, thioester, amide, peptide and isopeptide bonds formed by the C-terminal Gly of ubiquitin (a 76-residue protein attached to proteins as an intracellular targeting signal).</text>
        <dbReference type="EC" id="3.4.19.12"/>
    </reaction>
</comment>
<evidence type="ECO:0000256" key="8">
    <source>
        <dbReference type="RuleBase" id="RU361215"/>
    </source>
</evidence>
<name>A0AAD7FK46_9AGAR</name>
<dbReference type="AlphaFoldDB" id="A0AAD7FK46"/>
<accession>A0AAD7FK46</accession>
<dbReference type="PANTHER" id="PTHR10589:SF17">
    <property type="entry name" value="UBIQUITIN CARBOXYL-TERMINAL HYDROLASE"/>
    <property type="match status" value="1"/>
</dbReference>
<dbReference type="GO" id="GO:0016579">
    <property type="term" value="P:protein deubiquitination"/>
    <property type="evidence" value="ECO:0007669"/>
    <property type="project" value="TreeGrafter"/>
</dbReference>
<keyword evidence="4 7" id="KW-0833">Ubl conjugation pathway</keyword>
<feature type="site" description="Important for enzyme activity" evidence="7">
    <location>
        <position position="201"/>
    </location>
</feature>
<feature type="site" description="Transition state stabilizer" evidence="7">
    <location>
        <position position="102"/>
    </location>
</feature>
<evidence type="ECO:0000313" key="10">
    <source>
        <dbReference type="EMBL" id="KAJ7628717.1"/>
    </source>
</evidence>
<dbReference type="GO" id="GO:0006511">
    <property type="term" value="P:ubiquitin-dependent protein catabolic process"/>
    <property type="evidence" value="ECO:0007669"/>
    <property type="project" value="UniProtKB-UniRule"/>
</dbReference>
<keyword evidence="6 7" id="KW-0788">Thiol protease</keyword>
<dbReference type="EC" id="3.4.19.12" evidence="8"/>
<keyword evidence="5 7" id="KW-0378">Hydrolase</keyword>
<comment type="caution">
    <text evidence="10">The sequence shown here is derived from an EMBL/GenBank/DDBJ whole genome shotgun (WGS) entry which is preliminary data.</text>
</comment>
<gene>
    <name evidence="10" type="ORF">FB45DRAFT_919091</name>
</gene>
<feature type="active site" description="Proton donor" evidence="7">
    <location>
        <position position="184"/>
    </location>
</feature>
<dbReference type="Gene3D" id="3.40.532.10">
    <property type="entry name" value="Peptidase C12, ubiquitin carboxyl-terminal hydrolase"/>
    <property type="match status" value="1"/>
</dbReference>
<dbReference type="InterPro" id="IPR038765">
    <property type="entry name" value="Papain-like_cys_pep_sf"/>
</dbReference>
<dbReference type="InterPro" id="IPR036959">
    <property type="entry name" value="Peptidase_C12_UCH_sf"/>
</dbReference>
<dbReference type="PANTHER" id="PTHR10589">
    <property type="entry name" value="UBIQUITIN CARBOXYL-TERMINAL HYDROLASE"/>
    <property type="match status" value="1"/>
</dbReference>
<feature type="active site" description="Nucleophile" evidence="7">
    <location>
        <position position="108"/>
    </location>
</feature>
<comment type="similarity">
    <text evidence="2 7 8">Belongs to the peptidase C12 family.</text>
</comment>
<evidence type="ECO:0000256" key="5">
    <source>
        <dbReference type="ARBA" id="ARBA00022801"/>
    </source>
</evidence>
<dbReference type="SUPFAM" id="SSF54001">
    <property type="entry name" value="Cysteine proteinases"/>
    <property type="match status" value="1"/>
</dbReference>
<dbReference type="Proteomes" id="UP001221142">
    <property type="component" value="Unassembled WGS sequence"/>
</dbReference>
<evidence type="ECO:0000256" key="6">
    <source>
        <dbReference type="ARBA" id="ARBA00022807"/>
    </source>
</evidence>
<feature type="domain" description="UCH catalytic" evidence="9">
    <location>
        <begin position="9"/>
        <end position="246"/>
    </location>
</feature>
<dbReference type="GO" id="GO:0005737">
    <property type="term" value="C:cytoplasm"/>
    <property type="evidence" value="ECO:0007669"/>
    <property type="project" value="TreeGrafter"/>
</dbReference>
<dbReference type="Pfam" id="PF01088">
    <property type="entry name" value="Peptidase_C12"/>
    <property type="match status" value="1"/>
</dbReference>
<dbReference type="PROSITE" id="PS00140">
    <property type="entry name" value="UCH_1"/>
    <property type="match status" value="1"/>
</dbReference>
<dbReference type="PROSITE" id="PS52048">
    <property type="entry name" value="UCH_DOMAIN"/>
    <property type="match status" value="1"/>
</dbReference>
<evidence type="ECO:0000256" key="4">
    <source>
        <dbReference type="ARBA" id="ARBA00022786"/>
    </source>
</evidence>
<proteinExistence type="inferred from homology"/>
<dbReference type="InterPro" id="IPR057254">
    <property type="entry name" value="UCH_AS"/>
</dbReference>
<sequence>MTTSTNRIHSIPLESDPSIFTDLIGALGLHSLRFTDVLSLDVADLAPTGALALPQPVYALIFLFPTSETYERDLKAKKRLARLDGSQYSGSGPAEPVIWFDQTIHNACGLYAILHAVSNLGPASAEYMSSGSLFKTFLDSCIDLDPTQRAKALESSLGIAEAYRQAATQGGTAVPNAEDEVEFHYICFVKSSLNGHIYELDGDRNGPIDRQGDLDGETDLLTGGLQLVNSVIQAGNPHFQLMALVPEQ</sequence>
<evidence type="ECO:0000256" key="2">
    <source>
        <dbReference type="ARBA" id="ARBA00009326"/>
    </source>
</evidence>
<evidence type="ECO:0000256" key="1">
    <source>
        <dbReference type="ARBA" id="ARBA00000707"/>
    </source>
</evidence>
<evidence type="ECO:0000256" key="7">
    <source>
        <dbReference type="PROSITE-ProRule" id="PRU01393"/>
    </source>
</evidence>
<evidence type="ECO:0000259" key="9">
    <source>
        <dbReference type="PROSITE" id="PS52048"/>
    </source>
</evidence>
<dbReference type="CDD" id="cd09616">
    <property type="entry name" value="Peptidase_C12_UCH_L1_L3"/>
    <property type="match status" value="1"/>
</dbReference>